<sequence length="138" mass="15237">MAAKSVERQFARVPDGADKIVVRPHGGLLRMMKYGSEYFADVILRAAGVSPDAAGEDVILMKVKQHSILVATVSAERKRKYADLNLIMFEGEKIEMTTYLAMPEDCGKGVVHEVPLSFSDEDILKRLQIYGNLPVLGV</sequence>
<evidence type="ECO:0000313" key="2">
    <source>
        <dbReference type="Proteomes" id="UP000805193"/>
    </source>
</evidence>
<dbReference type="EMBL" id="JABSTQ010009847">
    <property type="protein sequence ID" value="KAG0425417.1"/>
    <property type="molecule type" value="Genomic_DNA"/>
</dbReference>
<evidence type="ECO:0000313" key="1">
    <source>
        <dbReference type="EMBL" id="KAG0425417.1"/>
    </source>
</evidence>
<accession>A0AC60PW05</accession>
<comment type="caution">
    <text evidence="1">The sequence shown here is derived from an EMBL/GenBank/DDBJ whole genome shotgun (WGS) entry which is preliminary data.</text>
</comment>
<reference evidence="1 2" key="1">
    <citation type="journal article" date="2020" name="Cell">
        <title>Large-Scale Comparative Analyses of Tick Genomes Elucidate Their Genetic Diversity and Vector Capacities.</title>
        <authorList>
            <consortium name="Tick Genome and Microbiome Consortium (TIGMIC)"/>
            <person name="Jia N."/>
            <person name="Wang J."/>
            <person name="Shi W."/>
            <person name="Du L."/>
            <person name="Sun Y."/>
            <person name="Zhan W."/>
            <person name="Jiang J.F."/>
            <person name="Wang Q."/>
            <person name="Zhang B."/>
            <person name="Ji P."/>
            <person name="Bell-Sakyi L."/>
            <person name="Cui X.M."/>
            <person name="Yuan T.T."/>
            <person name="Jiang B.G."/>
            <person name="Yang W.F."/>
            <person name="Lam T.T."/>
            <person name="Chang Q.C."/>
            <person name="Ding S.J."/>
            <person name="Wang X.J."/>
            <person name="Zhu J.G."/>
            <person name="Ruan X.D."/>
            <person name="Zhao L."/>
            <person name="Wei J.T."/>
            <person name="Ye R.Z."/>
            <person name="Que T.C."/>
            <person name="Du C.H."/>
            <person name="Zhou Y.H."/>
            <person name="Cheng J.X."/>
            <person name="Dai P.F."/>
            <person name="Guo W.B."/>
            <person name="Han X.H."/>
            <person name="Huang E.J."/>
            <person name="Li L.F."/>
            <person name="Wei W."/>
            <person name="Gao Y.C."/>
            <person name="Liu J.Z."/>
            <person name="Shao H.Z."/>
            <person name="Wang X."/>
            <person name="Wang C.C."/>
            <person name="Yang T.C."/>
            <person name="Huo Q.B."/>
            <person name="Li W."/>
            <person name="Chen H.Y."/>
            <person name="Chen S.E."/>
            <person name="Zhou L.G."/>
            <person name="Ni X.B."/>
            <person name="Tian J.H."/>
            <person name="Sheng Y."/>
            <person name="Liu T."/>
            <person name="Pan Y.S."/>
            <person name="Xia L.Y."/>
            <person name="Li J."/>
            <person name="Zhao F."/>
            <person name="Cao W.C."/>
        </authorList>
    </citation>
    <scope>NUCLEOTIDE SEQUENCE [LARGE SCALE GENOMIC DNA]</scope>
    <source>
        <strain evidence="1">Iper-2018</strain>
    </source>
</reference>
<name>A0AC60PW05_IXOPE</name>
<proteinExistence type="predicted"/>
<gene>
    <name evidence="1" type="ORF">HPB47_027414</name>
</gene>
<organism evidence="1 2">
    <name type="scientific">Ixodes persulcatus</name>
    <name type="common">Taiga tick</name>
    <dbReference type="NCBI Taxonomy" id="34615"/>
    <lineage>
        <taxon>Eukaryota</taxon>
        <taxon>Metazoa</taxon>
        <taxon>Ecdysozoa</taxon>
        <taxon>Arthropoda</taxon>
        <taxon>Chelicerata</taxon>
        <taxon>Arachnida</taxon>
        <taxon>Acari</taxon>
        <taxon>Parasitiformes</taxon>
        <taxon>Ixodida</taxon>
        <taxon>Ixodoidea</taxon>
        <taxon>Ixodidae</taxon>
        <taxon>Ixodinae</taxon>
        <taxon>Ixodes</taxon>
    </lineage>
</organism>
<dbReference type="Proteomes" id="UP000805193">
    <property type="component" value="Unassembled WGS sequence"/>
</dbReference>
<keyword evidence="2" id="KW-1185">Reference proteome</keyword>
<protein>
    <submittedName>
        <fullName evidence="1">Uncharacterized protein</fullName>
    </submittedName>
</protein>